<feature type="chain" id="PRO_5046144914" evidence="1">
    <location>
        <begin position="22"/>
        <end position="456"/>
    </location>
</feature>
<keyword evidence="3" id="KW-1185">Reference proteome</keyword>
<evidence type="ECO:0000313" key="2">
    <source>
        <dbReference type="EMBL" id="GMQ31697.1"/>
    </source>
</evidence>
<dbReference type="EMBL" id="BTPD01000026">
    <property type="protein sequence ID" value="GMQ31697.1"/>
    <property type="molecule type" value="Genomic_DNA"/>
</dbReference>
<comment type="caution">
    <text evidence="2">The sequence shown here is derived from an EMBL/GenBank/DDBJ whole genome shotgun (WGS) entry which is preliminary data.</text>
</comment>
<evidence type="ECO:0000313" key="3">
    <source>
        <dbReference type="Proteomes" id="UP001338309"/>
    </source>
</evidence>
<sequence>MRSRSLVIFSFFVTICVPALAQTLPIGPKVPSIGGGLPKGIPTNDLEALATKPEIPYLEELRQVQGLKKSYDSLRSEGKRLKEAAQDSSTQDSVVNVLKAKGQEVLDREAEVLQSMLEDQEIPGEELKAAMDRTLEGVESSKAKLAQVSDLEGLDGILDQSEENLKALINEWLMPKIEQTLSGTLSEGWNPAEGKIPDFYGKDVLDHLMKEGVDPQELMAQAKEQAVGKAKHISTEYIQKAEGEFSKLKLDSLGNVQVILESKKRKFQLIEPNELKGSGLLERTGLLLWYDPLTSFKEGFFAEAGGSVGFTHQFQAFGAWTVKRSSDNASGPQITGQGLKLGLRFSKGNWGVQSSISHNQITTEYPAGYESRNFSGKSWSGELSLVRTIPMGKVIRSVVMVSWDPLYKEDRSLARSAVQLKIGFELGRMKGIRKEINSKKGSIELKGDYQEISKIK</sequence>
<accession>A0ABQ6PUU0</accession>
<organism evidence="2 3">
    <name type="scientific">Algoriphagus confluentis</name>
    <dbReference type="NCBI Taxonomy" id="1697556"/>
    <lineage>
        <taxon>Bacteria</taxon>
        <taxon>Pseudomonadati</taxon>
        <taxon>Bacteroidota</taxon>
        <taxon>Cytophagia</taxon>
        <taxon>Cytophagales</taxon>
        <taxon>Cyclobacteriaceae</taxon>
        <taxon>Algoriphagus</taxon>
    </lineage>
</organism>
<dbReference type="Proteomes" id="UP001338309">
    <property type="component" value="Unassembled WGS sequence"/>
</dbReference>
<evidence type="ECO:0000256" key="1">
    <source>
        <dbReference type="SAM" id="SignalP"/>
    </source>
</evidence>
<keyword evidence="1" id="KW-0732">Signal</keyword>
<protein>
    <submittedName>
        <fullName evidence="2">Uncharacterized protein</fullName>
    </submittedName>
</protein>
<proteinExistence type="predicted"/>
<feature type="signal peptide" evidence="1">
    <location>
        <begin position="1"/>
        <end position="21"/>
    </location>
</feature>
<reference evidence="2 3" key="1">
    <citation type="submission" date="2023-08" db="EMBL/GenBank/DDBJ databases">
        <title>Draft genome sequence of Algoriphagus confluentis.</title>
        <authorList>
            <person name="Takatani N."/>
            <person name="Hosokawa M."/>
            <person name="Sawabe T."/>
        </authorList>
    </citation>
    <scope>NUCLEOTIDE SEQUENCE [LARGE SCALE GENOMIC DNA]</scope>
    <source>
        <strain evidence="2 3">NBRC 111222</strain>
    </source>
</reference>
<name>A0ABQ6PUU0_9BACT</name>
<gene>
    <name evidence="2" type="ORF">Aconfl_43420</name>
</gene>